<dbReference type="InterPro" id="IPR011042">
    <property type="entry name" value="6-blade_b-propeller_TolB-like"/>
</dbReference>
<dbReference type="EMBL" id="CAJNRG010004218">
    <property type="protein sequence ID" value="CAF2064278.1"/>
    <property type="molecule type" value="Genomic_DNA"/>
</dbReference>
<dbReference type="EMBL" id="CAJNRE010007373">
    <property type="protein sequence ID" value="CAF2064931.1"/>
    <property type="molecule type" value="Genomic_DNA"/>
</dbReference>
<evidence type="ECO:0000313" key="1">
    <source>
        <dbReference type="EMBL" id="CAF2064278.1"/>
    </source>
</evidence>
<dbReference type="AlphaFoldDB" id="A0A816QYP7"/>
<comment type="caution">
    <text evidence="2">The sequence shown here is derived from an EMBL/GenBank/DDBJ whole genome shotgun (WGS) entry which is preliminary data.</text>
</comment>
<dbReference type="Proteomes" id="UP000663887">
    <property type="component" value="Unassembled WGS sequence"/>
</dbReference>
<gene>
    <name evidence="2" type="ORF">MBJ925_LOCUS15629</name>
    <name evidence="1" type="ORF">XDN619_LOCUS11182</name>
</gene>
<dbReference type="Proteomes" id="UP000663824">
    <property type="component" value="Unassembled WGS sequence"/>
</dbReference>
<accession>A0A816QYP7</accession>
<name>A0A816QYP7_9BILA</name>
<sequence length="117" mass="12849">MNLRSFPAVGRSTNACRFTGLYTSYGTSVDLSGNVYISLYYCYTVVKWAPNATNGTLVVEQPRVLGSTSNTLGRLRFIHLSEDGNTFYVSDFTNNRIQRFFIGGNRTGVTVAGNSIA</sequence>
<protein>
    <submittedName>
        <fullName evidence="2">Uncharacterized protein</fullName>
    </submittedName>
</protein>
<reference evidence="2" key="1">
    <citation type="submission" date="2021-02" db="EMBL/GenBank/DDBJ databases">
        <authorList>
            <person name="Nowell W R."/>
        </authorList>
    </citation>
    <scope>NUCLEOTIDE SEQUENCE</scope>
</reference>
<proteinExistence type="predicted"/>
<organism evidence="2 3">
    <name type="scientific">Rotaria magnacalcarata</name>
    <dbReference type="NCBI Taxonomy" id="392030"/>
    <lineage>
        <taxon>Eukaryota</taxon>
        <taxon>Metazoa</taxon>
        <taxon>Spiralia</taxon>
        <taxon>Gnathifera</taxon>
        <taxon>Rotifera</taxon>
        <taxon>Eurotatoria</taxon>
        <taxon>Bdelloidea</taxon>
        <taxon>Philodinida</taxon>
        <taxon>Philodinidae</taxon>
        <taxon>Rotaria</taxon>
    </lineage>
</organism>
<dbReference type="SUPFAM" id="SSF101898">
    <property type="entry name" value="NHL repeat"/>
    <property type="match status" value="1"/>
</dbReference>
<evidence type="ECO:0000313" key="2">
    <source>
        <dbReference type="EMBL" id="CAF2064931.1"/>
    </source>
</evidence>
<dbReference type="Gene3D" id="2.120.10.30">
    <property type="entry name" value="TolB, C-terminal domain"/>
    <property type="match status" value="1"/>
</dbReference>
<evidence type="ECO:0000313" key="3">
    <source>
        <dbReference type="Proteomes" id="UP000663824"/>
    </source>
</evidence>